<dbReference type="InterPro" id="IPR050980">
    <property type="entry name" value="2C_sensor_his_kinase"/>
</dbReference>
<dbReference type="Pfam" id="PF02518">
    <property type="entry name" value="HATPase_c"/>
    <property type="match status" value="1"/>
</dbReference>
<evidence type="ECO:0000256" key="9">
    <source>
        <dbReference type="ARBA" id="ARBA00022840"/>
    </source>
</evidence>
<dbReference type="SMART" id="SM00387">
    <property type="entry name" value="HATPase_c"/>
    <property type="match status" value="1"/>
</dbReference>
<gene>
    <name evidence="13" type="ORF">N475_05660</name>
</gene>
<evidence type="ECO:0000256" key="4">
    <source>
        <dbReference type="ARBA" id="ARBA00022475"/>
    </source>
</evidence>
<evidence type="ECO:0000256" key="1">
    <source>
        <dbReference type="ARBA" id="ARBA00000085"/>
    </source>
</evidence>
<dbReference type="PROSITE" id="PS50885">
    <property type="entry name" value="HAMP"/>
    <property type="match status" value="1"/>
</dbReference>
<dbReference type="PRINTS" id="PR00344">
    <property type="entry name" value="BCTRLSENSOR"/>
</dbReference>
<dbReference type="GO" id="GO:0005886">
    <property type="term" value="C:plasma membrane"/>
    <property type="evidence" value="ECO:0007669"/>
    <property type="project" value="UniProtKB-SubCell"/>
</dbReference>
<keyword evidence="10" id="KW-1133">Transmembrane helix</keyword>
<sequence length="425" mass="47413">MKARQLRTRIIAYFVGVSLFISTLFGFVCFLFAYTIEDHLFNFLLKDEASYISQQIESGRQPVPRLEFIKYLETDTQLPEFIQHVLKEEPRAKEFAGTDDKHYHLVKMEQGLLLAEVSEHLVVRKIKVGMLNFLLVVLAVVLVVAVILAYLSLAMAKKLLKPLDRLVEIVAQAPVEKLPQNFSSQFVNDEIGGFASTLEQALDRIRQFIDREQAFTRDASHELRTPIAITQGALTLLKQSELSEKQQQLVDRAAAAQAQMAQSVETLLALAREETITQKEVKLLPIVENCVLQQAEKIAGKDISVDIQVPSEVTFAIGESALNLILCNLIGNAFSHVSSGHVCVKYDDGVLSVEDTGPGIPFDIKSELFMSGVKGKYSQGLGMGLSIVQRLCQRLNISLDYESSEAGTRFMIHCPVRKSSLDNKK</sequence>
<dbReference type="InterPro" id="IPR036890">
    <property type="entry name" value="HATPase_C_sf"/>
</dbReference>
<protein>
    <recommendedName>
        <fullName evidence="3">histidine kinase</fullName>
        <ecNumber evidence="3">2.7.13.3</ecNumber>
    </recommendedName>
</protein>
<evidence type="ECO:0000256" key="7">
    <source>
        <dbReference type="ARBA" id="ARBA00022741"/>
    </source>
</evidence>
<dbReference type="Gene3D" id="3.30.565.10">
    <property type="entry name" value="Histidine kinase-like ATPase, C-terminal domain"/>
    <property type="match status" value="1"/>
</dbReference>
<dbReference type="InterPro" id="IPR004358">
    <property type="entry name" value="Sig_transdc_His_kin-like_C"/>
</dbReference>
<dbReference type="EMBL" id="AUYB01000158">
    <property type="protein sequence ID" value="KZN29785.1"/>
    <property type="molecule type" value="Genomic_DNA"/>
</dbReference>
<keyword evidence="5" id="KW-0597">Phosphoprotein</keyword>
<dbReference type="PANTHER" id="PTHR44936">
    <property type="entry name" value="SENSOR PROTEIN CREC"/>
    <property type="match status" value="1"/>
</dbReference>
<dbReference type="Gene3D" id="1.10.287.130">
    <property type="match status" value="1"/>
</dbReference>
<comment type="caution">
    <text evidence="13">The sequence shown here is derived from an EMBL/GenBank/DDBJ whole genome shotgun (WGS) entry which is preliminary data.</text>
</comment>
<evidence type="ECO:0000313" key="13">
    <source>
        <dbReference type="EMBL" id="KZN29785.1"/>
    </source>
</evidence>
<keyword evidence="10" id="KW-0472">Membrane</keyword>
<keyword evidence="4" id="KW-1003">Cell membrane</keyword>
<proteinExistence type="predicted"/>
<evidence type="ECO:0000256" key="2">
    <source>
        <dbReference type="ARBA" id="ARBA00004651"/>
    </source>
</evidence>
<keyword evidence="8" id="KW-0418">Kinase</keyword>
<reference evidence="13 14" key="1">
    <citation type="submission" date="2013-07" db="EMBL/GenBank/DDBJ databases">
        <title>Comparative Genomic and Metabolomic Analysis of Twelve Strains of Pseudoalteromonas luteoviolacea.</title>
        <authorList>
            <person name="Vynne N.G."/>
            <person name="Mansson M."/>
            <person name="Gram L."/>
        </authorList>
    </citation>
    <scope>NUCLEOTIDE SEQUENCE [LARGE SCALE GENOMIC DNA]</scope>
    <source>
        <strain evidence="13 14">DSM 6061</strain>
    </source>
</reference>
<evidence type="ECO:0000256" key="10">
    <source>
        <dbReference type="SAM" id="Phobius"/>
    </source>
</evidence>
<keyword evidence="14" id="KW-1185">Reference proteome</keyword>
<dbReference type="InterPro" id="IPR036097">
    <property type="entry name" value="HisK_dim/P_sf"/>
</dbReference>
<dbReference type="SUPFAM" id="SSF47384">
    <property type="entry name" value="Homodimeric domain of signal transducing histidine kinase"/>
    <property type="match status" value="1"/>
</dbReference>
<organism evidence="13 14">
    <name type="scientific">Pseudoalteromonas luteoviolacea DSM 6061</name>
    <dbReference type="NCBI Taxonomy" id="1365250"/>
    <lineage>
        <taxon>Bacteria</taxon>
        <taxon>Pseudomonadati</taxon>
        <taxon>Pseudomonadota</taxon>
        <taxon>Gammaproteobacteria</taxon>
        <taxon>Alteromonadales</taxon>
        <taxon>Pseudoalteromonadaceae</taxon>
        <taxon>Pseudoalteromonas</taxon>
    </lineage>
</organism>
<accession>A0A161ZRU4</accession>
<dbReference type="Proteomes" id="UP000076643">
    <property type="component" value="Unassembled WGS sequence"/>
</dbReference>
<dbReference type="InterPro" id="IPR003660">
    <property type="entry name" value="HAMP_dom"/>
</dbReference>
<dbReference type="Pfam" id="PF00512">
    <property type="entry name" value="HisKA"/>
    <property type="match status" value="1"/>
</dbReference>
<keyword evidence="6" id="KW-0808">Transferase</keyword>
<evidence type="ECO:0000259" key="11">
    <source>
        <dbReference type="PROSITE" id="PS50109"/>
    </source>
</evidence>
<dbReference type="InterPro" id="IPR003661">
    <property type="entry name" value="HisK_dim/P_dom"/>
</dbReference>
<dbReference type="CDD" id="cd00075">
    <property type="entry name" value="HATPase"/>
    <property type="match status" value="1"/>
</dbReference>
<evidence type="ECO:0000256" key="8">
    <source>
        <dbReference type="ARBA" id="ARBA00022777"/>
    </source>
</evidence>
<keyword evidence="9" id="KW-0067">ATP-binding</keyword>
<feature type="transmembrane region" description="Helical" evidence="10">
    <location>
        <begin position="12"/>
        <end position="36"/>
    </location>
</feature>
<name>A0A161ZRU4_9GAMM</name>
<evidence type="ECO:0000256" key="5">
    <source>
        <dbReference type="ARBA" id="ARBA00022553"/>
    </source>
</evidence>
<dbReference type="AlphaFoldDB" id="A0A161ZRU4"/>
<feature type="transmembrane region" description="Helical" evidence="10">
    <location>
        <begin position="133"/>
        <end position="156"/>
    </location>
</feature>
<keyword evidence="10" id="KW-0812">Transmembrane</keyword>
<evidence type="ECO:0000256" key="3">
    <source>
        <dbReference type="ARBA" id="ARBA00012438"/>
    </source>
</evidence>
<keyword evidence="7" id="KW-0547">Nucleotide-binding</keyword>
<dbReference type="RefSeq" id="WP_063366132.1">
    <property type="nucleotide sequence ID" value="NZ_AQHB01000049.1"/>
</dbReference>
<comment type="catalytic activity">
    <reaction evidence="1">
        <text>ATP + protein L-histidine = ADP + protein N-phospho-L-histidine.</text>
        <dbReference type="EC" id="2.7.13.3"/>
    </reaction>
</comment>
<dbReference type="PANTHER" id="PTHR44936:SF10">
    <property type="entry name" value="SENSOR PROTEIN RSTB"/>
    <property type="match status" value="1"/>
</dbReference>
<dbReference type="CDD" id="cd00082">
    <property type="entry name" value="HisKA"/>
    <property type="match status" value="1"/>
</dbReference>
<dbReference type="EC" id="2.7.13.3" evidence="3"/>
<dbReference type="SMART" id="SM00388">
    <property type="entry name" value="HisKA"/>
    <property type="match status" value="1"/>
</dbReference>
<comment type="subcellular location">
    <subcellularLocation>
        <location evidence="2">Cell membrane</location>
        <topology evidence="2">Multi-pass membrane protein</topology>
    </subcellularLocation>
</comment>
<feature type="domain" description="Histidine kinase" evidence="11">
    <location>
        <begin position="218"/>
        <end position="418"/>
    </location>
</feature>
<dbReference type="GO" id="GO:0000155">
    <property type="term" value="F:phosphorelay sensor kinase activity"/>
    <property type="evidence" value="ECO:0007669"/>
    <property type="project" value="InterPro"/>
</dbReference>
<feature type="domain" description="HAMP" evidence="12">
    <location>
        <begin position="157"/>
        <end position="210"/>
    </location>
</feature>
<dbReference type="Gene3D" id="6.10.340.10">
    <property type="match status" value="1"/>
</dbReference>
<dbReference type="GO" id="GO:0005524">
    <property type="term" value="F:ATP binding"/>
    <property type="evidence" value="ECO:0007669"/>
    <property type="project" value="UniProtKB-KW"/>
</dbReference>
<dbReference type="PATRIC" id="fig|1365250.3.peg.5185"/>
<dbReference type="SUPFAM" id="SSF55874">
    <property type="entry name" value="ATPase domain of HSP90 chaperone/DNA topoisomerase II/histidine kinase"/>
    <property type="match status" value="1"/>
</dbReference>
<dbReference type="InterPro" id="IPR003594">
    <property type="entry name" value="HATPase_dom"/>
</dbReference>
<evidence type="ECO:0000256" key="6">
    <source>
        <dbReference type="ARBA" id="ARBA00022679"/>
    </source>
</evidence>
<evidence type="ECO:0000313" key="14">
    <source>
        <dbReference type="Proteomes" id="UP000076643"/>
    </source>
</evidence>
<dbReference type="InterPro" id="IPR005467">
    <property type="entry name" value="His_kinase_dom"/>
</dbReference>
<dbReference type="PROSITE" id="PS50109">
    <property type="entry name" value="HIS_KIN"/>
    <property type="match status" value="1"/>
</dbReference>
<evidence type="ECO:0000259" key="12">
    <source>
        <dbReference type="PROSITE" id="PS50885"/>
    </source>
</evidence>